<proteinExistence type="inferred from homology"/>
<gene>
    <name evidence="4 6" type="primary">tgt</name>
    <name evidence="6" type="ORF">GWO12_10490</name>
</gene>
<dbReference type="SUPFAM" id="SSF51713">
    <property type="entry name" value="tRNA-guanine transglycosylase"/>
    <property type="match status" value="1"/>
</dbReference>
<dbReference type="HAMAP" id="MF_00168">
    <property type="entry name" value="Q_tRNA_Tgt"/>
    <property type="match status" value="1"/>
</dbReference>
<dbReference type="GO" id="GO:0008616">
    <property type="term" value="P:tRNA queuosine(34) biosynthetic process"/>
    <property type="evidence" value="ECO:0007669"/>
    <property type="project" value="UniProtKB-UniRule"/>
</dbReference>
<dbReference type="InterPro" id="IPR050076">
    <property type="entry name" value="ArchSynthase1/Queuine_TRR"/>
</dbReference>
<feature type="region of interest" description="RNA binding" evidence="4">
    <location>
        <begin position="252"/>
        <end position="258"/>
    </location>
</feature>
<dbReference type="PANTHER" id="PTHR46499:SF1">
    <property type="entry name" value="QUEUINE TRNA-RIBOSYLTRANSFERASE"/>
    <property type="match status" value="1"/>
</dbReference>
<organism evidence="6 7">
    <name type="scientific">Candidatus Kutchimonas denitrificans</name>
    <dbReference type="NCBI Taxonomy" id="3056748"/>
    <lineage>
        <taxon>Bacteria</taxon>
        <taxon>Pseudomonadati</taxon>
        <taxon>Gemmatimonadota</taxon>
        <taxon>Gemmatimonadia</taxon>
        <taxon>Candidatus Palauibacterales</taxon>
        <taxon>Candidatus Palauibacteraceae</taxon>
        <taxon>Candidatus Kutchimonas</taxon>
    </lineage>
</organism>
<evidence type="ECO:0000256" key="3">
    <source>
        <dbReference type="ARBA" id="ARBA00022694"/>
    </source>
</evidence>
<sequence length="376" mass="41337">MSAEGVGFAVEATDGPARAGRLRLPHGTVRTPAFIPVGTQGTVKGVSPAELEAVGAEMILANAYHLYLRPGHELIAGLGGLHRFTGWDRPILTDSGGYQVFSLARINEVTDDGVWFQSHIDGSRHFITPELVIEIEAALGADVVMALDECPPGRTDRQTAARAVERTQVWLERCLSSFEGRWGPDQLLLPVVQGGTYLDLRLESLERARELRAWSGYGIGGLSVGEPKEEMFAVLAGLEPALPRESVRYLMGVGYPTDLLQAVRLGYDIFDCVAPTRNGRNGTAFTSEGTVNVKVAAWRDDGRPIEPSCGCWACTNYTRAYIRHLFVASELLGLRALSIHNLYFLTDLTRQARSAIEESRFESWVSEWLRRYEASG</sequence>
<dbReference type="AlphaFoldDB" id="A0AAE4ZAE4"/>
<evidence type="ECO:0000313" key="7">
    <source>
        <dbReference type="Proteomes" id="UP000702544"/>
    </source>
</evidence>
<dbReference type="InterPro" id="IPR036511">
    <property type="entry name" value="TGT-like_sf"/>
</dbReference>
<comment type="function">
    <text evidence="4">Catalyzes the base-exchange of a guanine (G) residue with the queuine precursor 7-aminomethyl-7-deazaguanine (PreQ1) at position 34 (anticodon wobble position) in tRNAs with GU(N) anticodons (tRNA-Asp, -Asn, -His and -Tyr). Catalysis occurs through a double-displacement mechanism. The nucleophile active site attacks the C1' of nucleotide 34 to detach the guanine base from the RNA, forming a covalent enzyme-RNA intermediate. The proton acceptor active site deprotonates the incoming PreQ1, allowing a nucleophilic attack on the C1' of the ribose to form the product. After dissociation, two additional enzymatic reactions on the tRNA convert PreQ1 to queuine (Q), resulting in the hypermodified nucleoside queuosine (7-(((4,5-cis-dihydroxy-2-cyclopenten-1-yl)amino)methyl)-7-deazaguanosine).</text>
</comment>
<dbReference type="Gene3D" id="3.20.20.105">
    <property type="entry name" value="Queuine tRNA-ribosyltransferase-like"/>
    <property type="match status" value="1"/>
</dbReference>
<dbReference type="EMBL" id="JAACAK010000083">
    <property type="protein sequence ID" value="NIR75517.1"/>
    <property type="molecule type" value="Genomic_DNA"/>
</dbReference>
<evidence type="ECO:0000256" key="4">
    <source>
        <dbReference type="HAMAP-Rule" id="MF_00168"/>
    </source>
</evidence>
<dbReference type="GO" id="GO:0008479">
    <property type="term" value="F:tRNA-guanosine(34) queuine transglycosylase activity"/>
    <property type="evidence" value="ECO:0007669"/>
    <property type="project" value="UniProtKB-UniRule"/>
</dbReference>
<feature type="region of interest" description="RNA binding; important for wobble base 34 recognition" evidence="4">
    <location>
        <begin position="276"/>
        <end position="280"/>
    </location>
</feature>
<accession>A0AAE4ZAE4</accession>
<feature type="binding site" evidence="4">
    <location>
        <position position="311"/>
    </location>
    <ligand>
        <name>Zn(2+)</name>
        <dbReference type="ChEBI" id="CHEBI:29105"/>
    </ligand>
</feature>
<reference evidence="6 7" key="1">
    <citation type="submission" date="2020-01" db="EMBL/GenBank/DDBJ databases">
        <title>Genomes assembled from Gulf of Kutch pelagic sediment metagenomes.</title>
        <authorList>
            <person name="Chandrashekar M."/>
            <person name="Mahajan M.S."/>
            <person name="Dave K.J."/>
            <person name="Vatsa P."/>
            <person name="Nathani N.M."/>
        </authorList>
    </citation>
    <scope>NUCLEOTIDE SEQUENCE [LARGE SCALE GENOMIC DNA]</scope>
    <source>
        <strain evidence="6">KS3-K002</strain>
    </source>
</reference>
<dbReference type="InterPro" id="IPR002616">
    <property type="entry name" value="tRNA_ribo_trans-like"/>
</dbReference>
<feature type="active site" description="Proton acceptor" evidence="4">
    <location>
        <position position="94"/>
    </location>
</feature>
<feature type="binding site" evidence="4">
    <location>
        <begin position="94"/>
        <end position="98"/>
    </location>
    <ligand>
        <name>substrate</name>
    </ligand>
</feature>
<comment type="catalytic activity">
    <reaction evidence="4">
        <text>7-aminomethyl-7-carbaguanine + guanosine(34) in tRNA = 7-aminomethyl-7-carbaguanosine(34) in tRNA + guanine</text>
        <dbReference type="Rhea" id="RHEA:24104"/>
        <dbReference type="Rhea" id="RHEA-COMP:10341"/>
        <dbReference type="Rhea" id="RHEA-COMP:10342"/>
        <dbReference type="ChEBI" id="CHEBI:16235"/>
        <dbReference type="ChEBI" id="CHEBI:58703"/>
        <dbReference type="ChEBI" id="CHEBI:74269"/>
        <dbReference type="ChEBI" id="CHEBI:82833"/>
        <dbReference type="EC" id="2.4.2.29"/>
    </reaction>
</comment>
<feature type="binding site" evidence="4">
    <location>
        <position position="221"/>
    </location>
    <ligand>
        <name>substrate</name>
    </ligand>
</feature>
<dbReference type="GO" id="GO:0005829">
    <property type="term" value="C:cytosol"/>
    <property type="evidence" value="ECO:0007669"/>
    <property type="project" value="TreeGrafter"/>
</dbReference>
<keyword evidence="4" id="KW-0862">Zinc</keyword>
<comment type="cofactor">
    <cofactor evidence="4">
        <name>Zn(2+)</name>
        <dbReference type="ChEBI" id="CHEBI:29105"/>
    </cofactor>
    <text evidence="4">Binds 1 zinc ion per subunit.</text>
</comment>
<evidence type="ECO:0000313" key="6">
    <source>
        <dbReference type="EMBL" id="NIR75517.1"/>
    </source>
</evidence>
<dbReference type="NCBIfam" id="TIGR00430">
    <property type="entry name" value="Q_tRNA_tgt"/>
    <property type="match status" value="1"/>
</dbReference>
<evidence type="ECO:0000256" key="2">
    <source>
        <dbReference type="ARBA" id="ARBA00022679"/>
    </source>
</evidence>
<dbReference type="PANTHER" id="PTHR46499">
    <property type="entry name" value="QUEUINE TRNA-RIBOSYLTRANSFERASE"/>
    <property type="match status" value="1"/>
</dbReference>
<comment type="subunit">
    <text evidence="4">Homodimer. Within each dimer, one monomer is responsible for RNA recognition and catalysis, while the other monomer binds to the replacement base PreQ1.</text>
</comment>
<keyword evidence="4" id="KW-0671">Queuosine biosynthesis</keyword>
<dbReference type="NCBIfam" id="TIGR00449">
    <property type="entry name" value="tgt_general"/>
    <property type="match status" value="1"/>
</dbReference>
<name>A0AAE4ZAE4_9BACT</name>
<comment type="pathway">
    <text evidence="4">tRNA modification; tRNA-queuosine biosynthesis.</text>
</comment>
<evidence type="ECO:0000256" key="1">
    <source>
        <dbReference type="ARBA" id="ARBA00022676"/>
    </source>
</evidence>
<protein>
    <recommendedName>
        <fullName evidence="4">Queuine tRNA-ribosyltransferase</fullName>
        <ecNumber evidence="4">2.4.2.29</ecNumber>
    </recommendedName>
    <alternativeName>
        <fullName evidence="4">Guanine insertion enzyme</fullName>
    </alternativeName>
    <alternativeName>
        <fullName evidence="4">tRNA-guanine transglycosylase</fullName>
    </alternativeName>
</protein>
<feature type="binding site" evidence="4">
    <location>
        <position position="314"/>
    </location>
    <ligand>
        <name>Zn(2+)</name>
        <dbReference type="ChEBI" id="CHEBI:29105"/>
    </ligand>
</feature>
<feature type="binding site" evidence="4">
    <location>
        <position position="193"/>
    </location>
    <ligand>
        <name>substrate</name>
    </ligand>
</feature>
<dbReference type="InterPro" id="IPR004803">
    <property type="entry name" value="TGT"/>
</dbReference>
<evidence type="ECO:0000259" key="5">
    <source>
        <dbReference type="Pfam" id="PF01702"/>
    </source>
</evidence>
<dbReference type="GO" id="GO:0046872">
    <property type="term" value="F:metal ion binding"/>
    <property type="evidence" value="ECO:0007669"/>
    <property type="project" value="UniProtKB-KW"/>
</dbReference>
<dbReference type="Pfam" id="PF01702">
    <property type="entry name" value="TGT"/>
    <property type="match status" value="1"/>
</dbReference>
<dbReference type="EC" id="2.4.2.29" evidence="4"/>
<dbReference type="Proteomes" id="UP000702544">
    <property type="component" value="Unassembled WGS sequence"/>
</dbReference>
<keyword evidence="3 4" id="KW-0819">tRNA processing</keyword>
<feature type="domain" description="tRNA-guanine(15) transglycosylase-like" evidence="5">
    <location>
        <begin position="15"/>
        <end position="373"/>
    </location>
</feature>
<feature type="active site" description="Nucleophile" evidence="4">
    <location>
        <position position="271"/>
    </location>
</feature>
<feature type="binding site" evidence="4">
    <location>
        <position position="340"/>
    </location>
    <ligand>
        <name>Zn(2+)</name>
        <dbReference type="ChEBI" id="CHEBI:29105"/>
    </ligand>
</feature>
<comment type="caution">
    <text evidence="6">The sequence shown here is derived from an EMBL/GenBank/DDBJ whole genome shotgun (WGS) entry which is preliminary data.</text>
</comment>
<keyword evidence="1 4" id="KW-0328">Glycosyltransferase</keyword>
<feature type="binding site" evidence="4">
    <location>
        <position position="309"/>
    </location>
    <ligand>
        <name>Zn(2+)</name>
        <dbReference type="ChEBI" id="CHEBI:29105"/>
    </ligand>
</feature>
<keyword evidence="4" id="KW-0479">Metal-binding</keyword>
<feature type="binding site" evidence="4">
    <location>
        <position position="148"/>
    </location>
    <ligand>
        <name>substrate</name>
    </ligand>
</feature>
<keyword evidence="2 4" id="KW-0808">Transferase</keyword>
<comment type="similarity">
    <text evidence="4">Belongs to the queuine tRNA-ribosyltransferase family.</text>
</comment>